<organism evidence="2 3">
    <name type="scientific">Paramecium octaurelia</name>
    <dbReference type="NCBI Taxonomy" id="43137"/>
    <lineage>
        <taxon>Eukaryota</taxon>
        <taxon>Sar</taxon>
        <taxon>Alveolata</taxon>
        <taxon>Ciliophora</taxon>
        <taxon>Intramacronucleata</taxon>
        <taxon>Oligohymenophorea</taxon>
        <taxon>Peniculida</taxon>
        <taxon>Parameciidae</taxon>
        <taxon>Paramecium</taxon>
    </lineage>
</organism>
<dbReference type="Proteomes" id="UP000683925">
    <property type="component" value="Unassembled WGS sequence"/>
</dbReference>
<reference evidence="2" key="1">
    <citation type="submission" date="2021-01" db="EMBL/GenBank/DDBJ databases">
        <authorList>
            <consortium name="Genoscope - CEA"/>
            <person name="William W."/>
        </authorList>
    </citation>
    <scope>NUCLEOTIDE SEQUENCE</scope>
</reference>
<sequence length="358" mass="42117">MISRSAEQMIETIYIGLQEFSQQYFDGPSKKVQLEMKTLKYELINSIKDEQINTFAFNYNNTLMVGGYESSKIKVFEFKKGQLKRIQKLNFHKKSIYCQYFMKKSNEFLSGSCDKTISVCYLNDDQKWDIKQRLEGHQGGINCLLMNKNEDLLISSSDDMLIKFWVKDYDLWECSQTIGGHSSFVSSISLNEAENQLASCSKDNQILIHSYDNDAKIWIPFQIIQINQWGRRLCFLSDQIFVFQPEMREQMHIYQLDKENNNFAKSKEVLVGVGSERKKNRGCFWFFPIQYIQQKQILINKNRCCVNVIQIDQNDEFATIQSIDFQTKVIFGKMTDNGEYLITWDDRSCSIQIRQYLD</sequence>
<proteinExistence type="predicted"/>
<dbReference type="Pfam" id="PF00400">
    <property type="entry name" value="WD40"/>
    <property type="match status" value="3"/>
</dbReference>
<feature type="repeat" description="WD" evidence="1">
    <location>
        <begin position="134"/>
        <end position="165"/>
    </location>
</feature>
<accession>A0A8S1WQ95</accession>
<evidence type="ECO:0000256" key="1">
    <source>
        <dbReference type="PROSITE-ProRule" id="PRU00221"/>
    </source>
</evidence>
<keyword evidence="3" id="KW-1185">Reference proteome</keyword>
<evidence type="ECO:0000313" key="2">
    <source>
        <dbReference type="EMBL" id="CAD8190565.1"/>
    </source>
</evidence>
<dbReference type="PROSITE" id="PS50294">
    <property type="entry name" value="WD_REPEATS_REGION"/>
    <property type="match status" value="1"/>
</dbReference>
<dbReference type="AlphaFoldDB" id="A0A8S1WQ95"/>
<dbReference type="GO" id="GO:0097361">
    <property type="term" value="C:cytosolic [4Fe-4S] assembly targeting complex"/>
    <property type="evidence" value="ECO:0007669"/>
    <property type="project" value="TreeGrafter"/>
</dbReference>
<dbReference type="SMART" id="SM00320">
    <property type="entry name" value="WD40"/>
    <property type="match status" value="4"/>
</dbReference>
<gene>
    <name evidence="2" type="ORF">POCTA_138.1.T0970214</name>
</gene>
<dbReference type="OrthoDB" id="406844at2759"/>
<name>A0A8S1WQ95_PAROT</name>
<dbReference type="PANTHER" id="PTHR19920:SF0">
    <property type="entry name" value="CYTOSOLIC IRON-SULFUR PROTEIN ASSEMBLY PROTEIN CIAO1-RELATED"/>
    <property type="match status" value="1"/>
</dbReference>
<dbReference type="GO" id="GO:0016226">
    <property type="term" value="P:iron-sulfur cluster assembly"/>
    <property type="evidence" value="ECO:0007669"/>
    <property type="project" value="TreeGrafter"/>
</dbReference>
<keyword evidence="1" id="KW-0853">WD repeat</keyword>
<dbReference type="OMA" id="XQYKALI"/>
<dbReference type="EMBL" id="CAJJDP010000096">
    <property type="protein sequence ID" value="CAD8190565.1"/>
    <property type="molecule type" value="Genomic_DNA"/>
</dbReference>
<evidence type="ECO:0000313" key="3">
    <source>
        <dbReference type="Proteomes" id="UP000683925"/>
    </source>
</evidence>
<comment type="caution">
    <text evidence="2">The sequence shown here is derived from an EMBL/GenBank/DDBJ whole genome shotgun (WGS) entry which is preliminary data.</text>
</comment>
<dbReference type="FunFam" id="2.130.10.10:FF:001878">
    <property type="entry name" value="Uncharacterized protein"/>
    <property type="match status" value="1"/>
</dbReference>
<protein>
    <submittedName>
        <fullName evidence="2">Uncharacterized protein</fullName>
    </submittedName>
</protein>
<dbReference type="InterPro" id="IPR001680">
    <property type="entry name" value="WD40_rpt"/>
</dbReference>
<dbReference type="PANTHER" id="PTHR19920">
    <property type="entry name" value="WD40 PROTEIN CIAO1"/>
    <property type="match status" value="1"/>
</dbReference>
<dbReference type="PROSITE" id="PS50082">
    <property type="entry name" value="WD_REPEATS_2"/>
    <property type="match status" value="1"/>
</dbReference>